<dbReference type="GO" id="GO:0003677">
    <property type="term" value="F:DNA binding"/>
    <property type="evidence" value="ECO:0007669"/>
    <property type="project" value="InterPro"/>
</dbReference>
<dbReference type="CDD" id="cd00093">
    <property type="entry name" value="HTH_XRE"/>
    <property type="match status" value="1"/>
</dbReference>
<dbReference type="Proteomes" id="UP000563906">
    <property type="component" value="Unassembled WGS sequence"/>
</dbReference>
<name>A0A839AKV4_9FLAO</name>
<feature type="domain" description="HTH cro/C1-type" evidence="1">
    <location>
        <begin position="5"/>
        <end position="60"/>
    </location>
</feature>
<proteinExistence type="predicted"/>
<dbReference type="PROSITE" id="PS50943">
    <property type="entry name" value="HTH_CROC1"/>
    <property type="match status" value="1"/>
</dbReference>
<protein>
    <submittedName>
        <fullName evidence="2">Helix-turn-helix transcriptional regulator</fullName>
    </submittedName>
</protein>
<dbReference type="SUPFAM" id="SSF47413">
    <property type="entry name" value="lambda repressor-like DNA-binding domains"/>
    <property type="match status" value="1"/>
</dbReference>
<organism evidence="2 3">
    <name type="scientific">Tenacibaculum pelagium</name>
    <dbReference type="NCBI Taxonomy" id="2759527"/>
    <lineage>
        <taxon>Bacteria</taxon>
        <taxon>Pseudomonadati</taxon>
        <taxon>Bacteroidota</taxon>
        <taxon>Flavobacteriia</taxon>
        <taxon>Flavobacteriales</taxon>
        <taxon>Flavobacteriaceae</taxon>
        <taxon>Tenacibaculum</taxon>
    </lineage>
</organism>
<accession>A0A839AKV4</accession>
<dbReference type="InterPro" id="IPR001387">
    <property type="entry name" value="Cro/C1-type_HTH"/>
</dbReference>
<gene>
    <name evidence="2" type="ORF">H3Z83_01075</name>
</gene>
<dbReference type="AlphaFoldDB" id="A0A839AKV4"/>
<dbReference type="Gene3D" id="1.10.260.40">
    <property type="entry name" value="lambda repressor-like DNA-binding domains"/>
    <property type="match status" value="1"/>
</dbReference>
<dbReference type="Pfam" id="PF01381">
    <property type="entry name" value="HTH_3"/>
    <property type="match status" value="1"/>
</dbReference>
<keyword evidence="3" id="KW-1185">Reference proteome</keyword>
<dbReference type="SMART" id="SM00530">
    <property type="entry name" value="HTH_XRE"/>
    <property type="match status" value="1"/>
</dbReference>
<reference evidence="2 3" key="1">
    <citation type="submission" date="2020-07" db="EMBL/GenBank/DDBJ databases">
        <title>Bacterium isolated from marine sediment.</title>
        <authorList>
            <person name="Shang D."/>
            <person name="Du Z.-J."/>
        </authorList>
    </citation>
    <scope>NUCLEOTIDE SEQUENCE [LARGE SCALE GENOMIC DNA]</scope>
    <source>
        <strain evidence="2 3">S7007</strain>
    </source>
</reference>
<sequence>MIERLKTILDYYNLSASSFADIIDVPRSSISHLLSGRNKPSLDFIIKVEKAFDEIELNWLVYGKGSFPKSALPQINEDSIKKDKPSLFSENNAFEQIPEKKSNTRLSETPKKKEESAHFKEIKNIVVLYEDGTFQDYNKR</sequence>
<dbReference type="RefSeq" id="WP_182123631.1">
    <property type="nucleotide sequence ID" value="NZ_JACGLS010000001.1"/>
</dbReference>
<evidence type="ECO:0000313" key="3">
    <source>
        <dbReference type="Proteomes" id="UP000563906"/>
    </source>
</evidence>
<dbReference type="EMBL" id="JACGLS010000001">
    <property type="protein sequence ID" value="MBA6155117.1"/>
    <property type="molecule type" value="Genomic_DNA"/>
</dbReference>
<comment type="caution">
    <text evidence="2">The sequence shown here is derived from an EMBL/GenBank/DDBJ whole genome shotgun (WGS) entry which is preliminary data.</text>
</comment>
<evidence type="ECO:0000259" key="1">
    <source>
        <dbReference type="PROSITE" id="PS50943"/>
    </source>
</evidence>
<evidence type="ECO:0000313" key="2">
    <source>
        <dbReference type="EMBL" id="MBA6155117.1"/>
    </source>
</evidence>
<dbReference type="InterPro" id="IPR010982">
    <property type="entry name" value="Lambda_DNA-bd_dom_sf"/>
</dbReference>